<sequence length="236" mass="25495">MLRASLYVVAIAAVVGAAKGAVSSASLRKVQKAGLALPVAFAKEWTKVLGGQRKRVTALATRLLKQQKSAESRAALTSAFAKLHIALAQVNSAADTLQREQGQQITKLVQKYEALIKERLHATGTAAANETPVLQLRKNKSTLLNLWENRVLDVNAQYRAAYRVTFKEASEAAASKPAVHQAVRSAFTRLLTEAVKGQEENITSLTARQFPMVENFALLGGRILLELPVAAQGDLL</sequence>
<evidence type="ECO:0008006" key="4">
    <source>
        <dbReference type="Google" id="ProtNLM"/>
    </source>
</evidence>
<dbReference type="EMBL" id="JAPTSV010000011">
    <property type="protein sequence ID" value="KAJ1522482.1"/>
    <property type="molecule type" value="Genomic_DNA"/>
</dbReference>
<comment type="caution">
    <text evidence="2">The sequence shown here is derived from an EMBL/GenBank/DDBJ whole genome shotgun (WGS) entry which is preliminary data.</text>
</comment>
<gene>
    <name evidence="2" type="ORF">ONE63_001672</name>
</gene>
<name>A0AAV7X947_9NEOP</name>
<reference evidence="2" key="1">
    <citation type="submission" date="2022-12" db="EMBL/GenBank/DDBJ databases">
        <title>Chromosome-level genome assembly of the bean flower thrips Megalurothrips usitatus.</title>
        <authorList>
            <person name="Ma L."/>
            <person name="Liu Q."/>
            <person name="Li H."/>
            <person name="Cai W."/>
        </authorList>
    </citation>
    <scope>NUCLEOTIDE SEQUENCE</scope>
    <source>
        <strain evidence="2">Cailab_2022a</strain>
    </source>
</reference>
<feature type="signal peptide" evidence="1">
    <location>
        <begin position="1"/>
        <end position="20"/>
    </location>
</feature>
<keyword evidence="1" id="KW-0732">Signal</keyword>
<feature type="chain" id="PRO_5043742622" description="Transmembrane protein" evidence="1">
    <location>
        <begin position="21"/>
        <end position="236"/>
    </location>
</feature>
<evidence type="ECO:0000313" key="2">
    <source>
        <dbReference type="EMBL" id="KAJ1522482.1"/>
    </source>
</evidence>
<dbReference type="Proteomes" id="UP001075354">
    <property type="component" value="Chromosome 11"/>
</dbReference>
<evidence type="ECO:0000256" key="1">
    <source>
        <dbReference type="SAM" id="SignalP"/>
    </source>
</evidence>
<keyword evidence="3" id="KW-1185">Reference proteome</keyword>
<dbReference type="AlphaFoldDB" id="A0AAV7X947"/>
<accession>A0AAV7X947</accession>
<organism evidence="2 3">
    <name type="scientific">Megalurothrips usitatus</name>
    <name type="common">bean blossom thrips</name>
    <dbReference type="NCBI Taxonomy" id="439358"/>
    <lineage>
        <taxon>Eukaryota</taxon>
        <taxon>Metazoa</taxon>
        <taxon>Ecdysozoa</taxon>
        <taxon>Arthropoda</taxon>
        <taxon>Hexapoda</taxon>
        <taxon>Insecta</taxon>
        <taxon>Pterygota</taxon>
        <taxon>Neoptera</taxon>
        <taxon>Paraneoptera</taxon>
        <taxon>Thysanoptera</taxon>
        <taxon>Terebrantia</taxon>
        <taxon>Thripoidea</taxon>
        <taxon>Thripidae</taxon>
        <taxon>Megalurothrips</taxon>
    </lineage>
</organism>
<protein>
    <recommendedName>
        <fullName evidence="4">Transmembrane protein</fullName>
    </recommendedName>
</protein>
<evidence type="ECO:0000313" key="3">
    <source>
        <dbReference type="Proteomes" id="UP001075354"/>
    </source>
</evidence>
<proteinExistence type="predicted"/>